<dbReference type="Pfam" id="PF00990">
    <property type="entry name" value="GGDEF"/>
    <property type="match status" value="1"/>
</dbReference>
<dbReference type="PROSITE" id="PS50887">
    <property type="entry name" value="GGDEF"/>
    <property type="match status" value="1"/>
</dbReference>
<dbReference type="Gene3D" id="3.30.70.270">
    <property type="match status" value="1"/>
</dbReference>
<accession>A0A0C9N458</accession>
<evidence type="ECO:0000256" key="1">
    <source>
        <dbReference type="ARBA" id="ARBA00012528"/>
    </source>
</evidence>
<dbReference type="GO" id="GO:0005886">
    <property type="term" value="C:plasma membrane"/>
    <property type="evidence" value="ECO:0007669"/>
    <property type="project" value="TreeGrafter"/>
</dbReference>
<keyword evidence="3" id="KW-0472">Membrane</keyword>
<dbReference type="PANTHER" id="PTHR45138">
    <property type="entry name" value="REGULATORY COMPONENTS OF SENSORY TRANSDUCTION SYSTEM"/>
    <property type="match status" value="1"/>
</dbReference>
<dbReference type="Proteomes" id="UP000032025">
    <property type="component" value="Unassembled WGS sequence"/>
</dbReference>
<evidence type="ECO:0000259" key="4">
    <source>
        <dbReference type="PROSITE" id="PS50887"/>
    </source>
</evidence>
<evidence type="ECO:0000313" key="6">
    <source>
        <dbReference type="Proteomes" id="UP000032025"/>
    </source>
</evidence>
<feature type="transmembrane region" description="Helical" evidence="3">
    <location>
        <begin position="89"/>
        <end position="110"/>
    </location>
</feature>
<evidence type="ECO:0000313" key="5">
    <source>
        <dbReference type="EMBL" id="GAN14364.1"/>
    </source>
</evidence>
<dbReference type="PANTHER" id="PTHR45138:SF9">
    <property type="entry name" value="DIGUANYLATE CYCLASE DGCM-RELATED"/>
    <property type="match status" value="1"/>
</dbReference>
<dbReference type="InterPro" id="IPR050469">
    <property type="entry name" value="Diguanylate_Cyclase"/>
</dbReference>
<keyword evidence="6" id="KW-1185">Reference proteome</keyword>
<dbReference type="InterPro" id="IPR029787">
    <property type="entry name" value="Nucleotide_cyclase"/>
</dbReference>
<comment type="catalytic activity">
    <reaction evidence="2">
        <text>2 GTP = 3',3'-c-di-GMP + 2 diphosphate</text>
        <dbReference type="Rhea" id="RHEA:24898"/>
        <dbReference type="ChEBI" id="CHEBI:33019"/>
        <dbReference type="ChEBI" id="CHEBI:37565"/>
        <dbReference type="ChEBI" id="CHEBI:58805"/>
        <dbReference type="EC" id="2.7.7.65"/>
    </reaction>
</comment>
<dbReference type="GO" id="GO:0052621">
    <property type="term" value="F:diguanylate cyclase activity"/>
    <property type="evidence" value="ECO:0007669"/>
    <property type="project" value="UniProtKB-EC"/>
</dbReference>
<dbReference type="GO" id="GO:0043709">
    <property type="term" value="P:cell adhesion involved in single-species biofilm formation"/>
    <property type="evidence" value="ECO:0007669"/>
    <property type="project" value="TreeGrafter"/>
</dbReference>
<dbReference type="InterPro" id="IPR000160">
    <property type="entry name" value="GGDEF_dom"/>
</dbReference>
<keyword evidence="3" id="KW-0812">Transmembrane</keyword>
<comment type="caution">
    <text evidence="5">The sequence shown here is derived from an EMBL/GenBank/DDBJ whole genome shotgun (WGS) entry which is preliminary data.</text>
</comment>
<feature type="transmembrane region" description="Helical" evidence="3">
    <location>
        <begin position="166"/>
        <end position="187"/>
    </location>
</feature>
<dbReference type="GO" id="GO:1902201">
    <property type="term" value="P:negative regulation of bacterial-type flagellum-dependent cell motility"/>
    <property type="evidence" value="ECO:0007669"/>
    <property type="project" value="TreeGrafter"/>
</dbReference>
<sequence>MLRQEEPEPVYRELVDALADNVVPMAILCATMAAAGTYVWSIRPDPLTTAASLLCTATTFVKIVTILHHRHHRAAYRGAALDRVRWHEFVHFVTTVAVCLSIGLFSVAVYALPYPVLHLLPIAITFGYSGGLIARASVRPHIAGIAILCLIVPNMLAQMLSGEHHLFIALILMVFAAAGLQSVAFVYDTARRAVMLRLELEQLARRDPLTGLLNRLALREAFEALASGVRQPVVVHAFDLDGFKGVNDRFGHLAGDRLLALLAARIQSSIRDDTIAARIGGDEFVMVQLGDEAAAWCLARRIHDQLTRPCDVGQAEPVSVGLSLGYAVGQLPDVSLEALIQQADARSYAVKRAGGGIRGPEALVDEPAITFVPVEVLNCPV</sequence>
<feature type="domain" description="GGDEF" evidence="4">
    <location>
        <begin position="231"/>
        <end position="363"/>
    </location>
</feature>
<dbReference type="CDD" id="cd01949">
    <property type="entry name" value="GGDEF"/>
    <property type="match status" value="1"/>
</dbReference>
<protein>
    <recommendedName>
        <fullName evidence="1">diguanylate cyclase</fullName>
        <ecNumber evidence="1">2.7.7.65</ecNumber>
    </recommendedName>
</protein>
<proteinExistence type="predicted"/>
<gene>
    <name evidence="5" type="ORF">SP6_36_00830</name>
</gene>
<dbReference type="InterPro" id="IPR043128">
    <property type="entry name" value="Rev_trsase/Diguanyl_cyclase"/>
</dbReference>
<dbReference type="AlphaFoldDB" id="A0A0C9N458"/>
<feature type="transmembrane region" description="Helical" evidence="3">
    <location>
        <begin position="21"/>
        <end position="41"/>
    </location>
</feature>
<dbReference type="SUPFAM" id="SSF55073">
    <property type="entry name" value="Nucleotide cyclase"/>
    <property type="match status" value="1"/>
</dbReference>
<feature type="transmembrane region" description="Helical" evidence="3">
    <location>
        <begin position="141"/>
        <end position="160"/>
    </location>
</feature>
<dbReference type="NCBIfam" id="TIGR00254">
    <property type="entry name" value="GGDEF"/>
    <property type="match status" value="1"/>
</dbReference>
<organism evidence="5 6">
    <name type="scientific">Sphingomonas paucimobilis NBRC 13935</name>
    <dbReference type="NCBI Taxonomy" id="1219050"/>
    <lineage>
        <taxon>Bacteria</taxon>
        <taxon>Pseudomonadati</taxon>
        <taxon>Pseudomonadota</taxon>
        <taxon>Alphaproteobacteria</taxon>
        <taxon>Sphingomonadales</taxon>
        <taxon>Sphingomonadaceae</taxon>
        <taxon>Sphingomonas</taxon>
    </lineage>
</organism>
<dbReference type="EC" id="2.7.7.65" evidence="1"/>
<dbReference type="EMBL" id="BBJS01000036">
    <property type="protein sequence ID" value="GAN14364.1"/>
    <property type="molecule type" value="Genomic_DNA"/>
</dbReference>
<evidence type="ECO:0000256" key="2">
    <source>
        <dbReference type="ARBA" id="ARBA00034247"/>
    </source>
</evidence>
<name>A0A0C9N458_SPHPI</name>
<reference evidence="5 6" key="1">
    <citation type="submission" date="2014-08" db="EMBL/GenBank/DDBJ databases">
        <title>Whole genome shotgun sequence of Sphingomonas paucimobilis NBRC 13935.</title>
        <authorList>
            <person name="Hosoyama A."/>
            <person name="Hashimoto M."/>
            <person name="Hosoyama Y."/>
            <person name="Noguchi M."/>
            <person name="Uohara A."/>
            <person name="Ohji S."/>
            <person name="Katano-Makiyama Y."/>
            <person name="Ichikawa N."/>
            <person name="Kimura A."/>
            <person name="Yamazoe A."/>
            <person name="Fujita N."/>
        </authorList>
    </citation>
    <scope>NUCLEOTIDE SEQUENCE [LARGE SCALE GENOMIC DNA]</scope>
    <source>
        <strain evidence="5 6">NBRC 13935</strain>
    </source>
</reference>
<dbReference type="SMART" id="SM00267">
    <property type="entry name" value="GGDEF"/>
    <property type="match status" value="1"/>
</dbReference>
<keyword evidence="3" id="KW-1133">Transmembrane helix</keyword>
<feature type="transmembrane region" description="Helical" evidence="3">
    <location>
        <begin position="116"/>
        <end position="134"/>
    </location>
</feature>
<evidence type="ECO:0000256" key="3">
    <source>
        <dbReference type="SAM" id="Phobius"/>
    </source>
</evidence>
<feature type="transmembrane region" description="Helical" evidence="3">
    <location>
        <begin position="47"/>
        <end position="68"/>
    </location>
</feature>